<dbReference type="Gene3D" id="3.90.1680.10">
    <property type="entry name" value="SOS response associated peptidase-like"/>
    <property type="match status" value="1"/>
</dbReference>
<evidence type="ECO:0000256" key="8">
    <source>
        <dbReference type="RuleBase" id="RU364100"/>
    </source>
</evidence>
<gene>
    <name evidence="10" type="ORF">OOZ53_16230</name>
</gene>
<evidence type="ECO:0000256" key="2">
    <source>
        <dbReference type="ARBA" id="ARBA00022670"/>
    </source>
</evidence>
<keyword evidence="6" id="KW-0238">DNA-binding</keyword>
<reference evidence="10" key="1">
    <citation type="submission" date="2022-11" db="EMBL/GenBank/DDBJ databases">
        <title>Hoeflea poritis sp. nov., isolated from scleractinian coral Porites lutea.</title>
        <authorList>
            <person name="Zhang G."/>
            <person name="Wei Q."/>
            <person name="Cai L."/>
        </authorList>
    </citation>
    <scope>NUCLEOTIDE SEQUENCE</scope>
    <source>
        <strain evidence="10">E7-10</strain>
    </source>
</reference>
<dbReference type="PANTHER" id="PTHR13604:SF0">
    <property type="entry name" value="ABASIC SITE PROCESSING PROTEIN HMCES"/>
    <property type="match status" value="1"/>
</dbReference>
<accession>A0ABT4VSC0</accession>
<keyword evidence="7" id="KW-0456">Lyase</keyword>
<evidence type="ECO:0000256" key="7">
    <source>
        <dbReference type="ARBA" id="ARBA00023239"/>
    </source>
</evidence>
<dbReference type="PANTHER" id="PTHR13604">
    <property type="entry name" value="DC12-RELATED"/>
    <property type="match status" value="1"/>
</dbReference>
<dbReference type="SUPFAM" id="SSF143081">
    <property type="entry name" value="BB1717-like"/>
    <property type="match status" value="1"/>
</dbReference>
<keyword evidence="4 8" id="KW-0378">Hydrolase</keyword>
<name>A0ABT4VSC0_9HYPH</name>
<organism evidence="10 11">
    <name type="scientific">Hoeflea poritis</name>
    <dbReference type="NCBI Taxonomy" id="2993659"/>
    <lineage>
        <taxon>Bacteria</taxon>
        <taxon>Pseudomonadati</taxon>
        <taxon>Pseudomonadota</taxon>
        <taxon>Alphaproteobacteria</taxon>
        <taxon>Hyphomicrobiales</taxon>
        <taxon>Rhizobiaceae</taxon>
        <taxon>Hoeflea</taxon>
    </lineage>
</organism>
<evidence type="ECO:0000313" key="10">
    <source>
        <dbReference type="EMBL" id="MDA4846908.1"/>
    </source>
</evidence>
<keyword evidence="11" id="KW-1185">Reference proteome</keyword>
<dbReference type="Proteomes" id="UP001148313">
    <property type="component" value="Unassembled WGS sequence"/>
</dbReference>
<evidence type="ECO:0000256" key="9">
    <source>
        <dbReference type="SAM" id="MobiDB-lite"/>
    </source>
</evidence>
<dbReference type="EMBL" id="JAPJZH010000010">
    <property type="protein sequence ID" value="MDA4846908.1"/>
    <property type="molecule type" value="Genomic_DNA"/>
</dbReference>
<protein>
    <recommendedName>
        <fullName evidence="8">Abasic site processing protein</fullName>
        <ecNumber evidence="8">3.4.-.-</ecNumber>
    </recommendedName>
</protein>
<dbReference type="InterPro" id="IPR036590">
    <property type="entry name" value="SRAP-like"/>
</dbReference>
<dbReference type="RefSeq" id="WP_271090712.1">
    <property type="nucleotide sequence ID" value="NZ_JAPJZH010000010.1"/>
</dbReference>
<evidence type="ECO:0000256" key="1">
    <source>
        <dbReference type="ARBA" id="ARBA00008136"/>
    </source>
</evidence>
<comment type="caution">
    <text evidence="10">The sequence shown here is derived from an EMBL/GenBank/DDBJ whole genome shotgun (WGS) entry which is preliminary data.</text>
</comment>
<keyword evidence="2 8" id="KW-0645">Protease</keyword>
<evidence type="ECO:0000256" key="5">
    <source>
        <dbReference type="ARBA" id="ARBA00023124"/>
    </source>
</evidence>
<dbReference type="EC" id="3.4.-.-" evidence="8"/>
<comment type="similarity">
    <text evidence="1 8">Belongs to the SOS response-associated peptidase family.</text>
</comment>
<feature type="region of interest" description="Disordered" evidence="9">
    <location>
        <begin position="232"/>
        <end position="254"/>
    </location>
</feature>
<dbReference type="InterPro" id="IPR003738">
    <property type="entry name" value="SRAP"/>
</dbReference>
<evidence type="ECO:0000256" key="4">
    <source>
        <dbReference type="ARBA" id="ARBA00022801"/>
    </source>
</evidence>
<keyword evidence="3" id="KW-0227">DNA damage</keyword>
<proteinExistence type="inferred from homology"/>
<dbReference type="Pfam" id="PF02586">
    <property type="entry name" value="SRAP"/>
    <property type="match status" value="1"/>
</dbReference>
<keyword evidence="5" id="KW-0190">Covalent protein-DNA linkage</keyword>
<evidence type="ECO:0000256" key="3">
    <source>
        <dbReference type="ARBA" id="ARBA00022763"/>
    </source>
</evidence>
<evidence type="ECO:0000256" key="6">
    <source>
        <dbReference type="ARBA" id="ARBA00023125"/>
    </source>
</evidence>
<sequence length="254" mass="28386">MCGRFSLTQSADALAAFFELSEIERHEPRYNIAPTQPILMIAAGDGAGRPPGTNLPDRRAFLVRWGLLPAWIKDPKDFPLIINGRSETVLQKASFRGPMRHWRTLVPASGFYEWRRQGRRRPQAYWVRPRDGGIVAFAGVMDSLLAADGSEIDTGAILTTTANKTLEHIHHRMPVVIHPEDFSRWLDCKTQEPRHVTDLLVPANEDFFEAVPVSDKVNKVANMGPDIQEPVDIAGETPELAAEDPEDGNQLSLF</sequence>
<evidence type="ECO:0000313" key="11">
    <source>
        <dbReference type="Proteomes" id="UP001148313"/>
    </source>
</evidence>